<dbReference type="GO" id="GO:0099000">
    <property type="term" value="P:symbiont genome ejection through host cell envelope, contractile tail mechanism"/>
    <property type="evidence" value="ECO:0007669"/>
    <property type="project" value="UniProtKB-KW"/>
</dbReference>
<keyword evidence="4" id="KW-1242">Viral contractile tail ejection system</keyword>
<dbReference type="EMBL" id="BK015114">
    <property type="protein sequence ID" value="DAD91456.1"/>
    <property type="molecule type" value="Genomic_DNA"/>
</dbReference>
<evidence type="ECO:0000256" key="3">
    <source>
        <dbReference type="ARBA" id="ARBA00022732"/>
    </source>
</evidence>
<dbReference type="Gene3D" id="3.30.1370.220">
    <property type="match status" value="1"/>
</dbReference>
<dbReference type="Pfam" id="PF17482">
    <property type="entry name" value="Phage_sheath_1C"/>
    <property type="match status" value="1"/>
</dbReference>
<keyword evidence="2" id="KW-1162">Viral penetration into host cytoplasm</keyword>
<evidence type="ECO:0000256" key="2">
    <source>
        <dbReference type="ARBA" id="ARBA00022595"/>
    </source>
</evidence>
<keyword evidence="3" id="KW-1227">Viral tail protein</keyword>
<keyword evidence="6" id="KW-1171">Viral genome ejection through host cell envelope</keyword>
<sequence>MGLPEIFISFQTAAVSAITRSARGVLAVAVKDATAGGAAEAAYKSLAEVPEDKFSPENYRLLKLAFLAAPTKVWVLRVGEDAEKTYQALERLRFDWLAAPGLEDARVMSFIKTLRNGGRGVKAVVANATAPDCEGIVNLCVSGLTLEDGALEAKDYAVRVAALLAALPLTRSATYVNLPEVVGCDALAEPDEDVDAGKLIIVPGREGYRLGRAVNSLTTLTPDKAAPFQKIKIVEGIDLIRGDIAKAFESGYVGKVLNDYDNKLLLVTAINAYLKGLEGDVLDKTADNRCFVSLSGQRSYLESRGTDTSDMKDTDILKANTGSQVFLEAKLTFCDAMEDLALVISM</sequence>
<name>A0A8S5NB20_9CAUD</name>
<dbReference type="GO" id="GO:0098027">
    <property type="term" value="C:virus tail, sheath"/>
    <property type="evidence" value="ECO:0007669"/>
    <property type="project" value="UniProtKB-KW"/>
</dbReference>
<evidence type="ECO:0000256" key="4">
    <source>
        <dbReference type="ARBA" id="ARBA00022766"/>
    </source>
</evidence>
<comment type="similarity">
    <text evidence="1">Belongs to the myoviridae tail sheath protein family.</text>
</comment>
<reference evidence="9" key="1">
    <citation type="journal article" date="2021" name="Proc. Natl. Acad. Sci. U.S.A.">
        <title>A Catalog of Tens of Thousands of Viruses from Human Metagenomes Reveals Hidden Associations with Chronic Diseases.</title>
        <authorList>
            <person name="Tisza M.J."/>
            <person name="Buck C.B."/>
        </authorList>
    </citation>
    <scope>NUCLEOTIDE SEQUENCE</scope>
    <source>
        <strain evidence="9">CtUX613</strain>
    </source>
</reference>
<keyword evidence="7" id="KW-1160">Virus entry into host cell</keyword>
<evidence type="ECO:0000256" key="1">
    <source>
        <dbReference type="ARBA" id="ARBA00008005"/>
    </source>
</evidence>
<dbReference type="InterPro" id="IPR020287">
    <property type="entry name" value="Tail_sheath_C"/>
</dbReference>
<evidence type="ECO:0000313" key="9">
    <source>
        <dbReference type="EMBL" id="DAD91456.1"/>
    </source>
</evidence>
<dbReference type="Gene3D" id="3.40.50.11790">
    <property type="match status" value="1"/>
</dbReference>
<keyword evidence="5" id="KW-1229">Viral tail sheath protein</keyword>
<evidence type="ECO:0000259" key="8">
    <source>
        <dbReference type="Pfam" id="PF17482"/>
    </source>
</evidence>
<protein>
    <submittedName>
        <fullName evidence="9">Tail sheath protein</fullName>
    </submittedName>
</protein>
<organism evidence="9">
    <name type="scientific">Myoviridae sp. ctUX613</name>
    <dbReference type="NCBI Taxonomy" id="2826660"/>
    <lineage>
        <taxon>Viruses</taxon>
        <taxon>Duplodnaviria</taxon>
        <taxon>Heunggongvirae</taxon>
        <taxon>Uroviricota</taxon>
        <taxon>Caudoviricetes</taxon>
    </lineage>
</organism>
<evidence type="ECO:0000256" key="5">
    <source>
        <dbReference type="ARBA" id="ARBA00023003"/>
    </source>
</evidence>
<feature type="domain" description="Tail sheath protein C-terminal" evidence="8">
    <location>
        <begin position="224"/>
        <end position="342"/>
    </location>
</feature>
<proteinExistence type="inferred from homology"/>
<keyword evidence="5" id="KW-0946">Virion</keyword>
<evidence type="ECO:0000256" key="6">
    <source>
        <dbReference type="ARBA" id="ARBA00023009"/>
    </source>
</evidence>
<evidence type="ECO:0000256" key="7">
    <source>
        <dbReference type="ARBA" id="ARBA00023296"/>
    </source>
</evidence>
<accession>A0A8S5NB20</accession>